<gene>
    <name evidence="2" type="ORF">A7K91_04465</name>
</gene>
<feature type="transmembrane region" description="Helical" evidence="1">
    <location>
        <begin position="6"/>
        <end position="27"/>
    </location>
</feature>
<sequence>MDPMTKMWISFVGIGLMAIAAFLITFARAKTKGVLKVVLSIVAFILLVFGFIYGFFSII</sequence>
<evidence type="ECO:0000313" key="2">
    <source>
        <dbReference type="EMBL" id="OBR64842.1"/>
    </source>
</evidence>
<keyword evidence="3" id="KW-1185">Reference proteome</keyword>
<evidence type="ECO:0008006" key="4">
    <source>
        <dbReference type="Google" id="ProtNLM"/>
    </source>
</evidence>
<dbReference type="InterPro" id="IPR020076">
    <property type="entry name" value="DUF2768"/>
</dbReference>
<dbReference type="OrthoDB" id="2476435at2"/>
<name>A0A1A5YGY0_9BACL</name>
<evidence type="ECO:0000313" key="3">
    <source>
        <dbReference type="Proteomes" id="UP000092024"/>
    </source>
</evidence>
<keyword evidence="1" id="KW-0812">Transmembrane</keyword>
<reference evidence="2 3" key="1">
    <citation type="submission" date="2016-05" db="EMBL/GenBank/DDBJ databases">
        <title>Paenibacillus oryzae. sp. nov., isolated from the rice root.</title>
        <authorList>
            <person name="Zhang J."/>
            <person name="Zhang X."/>
        </authorList>
    </citation>
    <scope>NUCLEOTIDE SEQUENCE [LARGE SCALE GENOMIC DNA]</scope>
    <source>
        <strain evidence="2 3">1DrF-4</strain>
    </source>
</reference>
<dbReference type="RefSeq" id="WP_068683942.1">
    <property type="nucleotide sequence ID" value="NZ_LYPA01000064.1"/>
</dbReference>
<accession>A0A1A5YGY0</accession>
<keyword evidence="1" id="KW-1133">Transmembrane helix</keyword>
<proteinExistence type="predicted"/>
<organism evidence="2 3">
    <name type="scientific">Paenibacillus oryzae</name>
    <dbReference type="NCBI Taxonomy" id="1844972"/>
    <lineage>
        <taxon>Bacteria</taxon>
        <taxon>Bacillati</taxon>
        <taxon>Bacillota</taxon>
        <taxon>Bacilli</taxon>
        <taxon>Bacillales</taxon>
        <taxon>Paenibacillaceae</taxon>
        <taxon>Paenibacillus</taxon>
    </lineage>
</organism>
<evidence type="ECO:0000256" key="1">
    <source>
        <dbReference type="SAM" id="Phobius"/>
    </source>
</evidence>
<protein>
    <recommendedName>
        <fullName evidence="4">DUF2768 domain-containing protein</fullName>
    </recommendedName>
</protein>
<comment type="caution">
    <text evidence="2">The sequence shown here is derived from an EMBL/GenBank/DDBJ whole genome shotgun (WGS) entry which is preliminary data.</text>
</comment>
<dbReference type="Pfam" id="PF10966">
    <property type="entry name" value="DUF2768"/>
    <property type="match status" value="1"/>
</dbReference>
<dbReference type="EMBL" id="LYPA01000064">
    <property type="protein sequence ID" value="OBR64842.1"/>
    <property type="molecule type" value="Genomic_DNA"/>
</dbReference>
<dbReference type="AlphaFoldDB" id="A0A1A5YGY0"/>
<dbReference type="Proteomes" id="UP000092024">
    <property type="component" value="Unassembled WGS sequence"/>
</dbReference>
<dbReference type="STRING" id="1844972.A7K91_04465"/>
<keyword evidence="1" id="KW-0472">Membrane</keyword>
<feature type="transmembrane region" description="Helical" evidence="1">
    <location>
        <begin position="34"/>
        <end position="56"/>
    </location>
</feature>